<evidence type="ECO:0000313" key="9">
    <source>
        <dbReference type="EMBL" id="SIO73780.1"/>
    </source>
</evidence>
<keyword evidence="2 9" id="KW-0808">Transferase</keyword>
<dbReference type="SMART" id="SM00220">
    <property type="entry name" value="S_TKc"/>
    <property type="match status" value="1"/>
</dbReference>
<evidence type="ECO:0000256" key="4">
    <source>
        <dbReference type="ARBA" id="ARBA00022777"/>
    </source>
</evidence>
<comment type="similarity">
    <text evidence="7">Belongs to the protein kinase superfamily.</text>
</comment>
<evidence type="ECO:0000256" key="5">
    <source>
        <dbReference type="ARBA" id="ARBA00022840"/>
    </source>
</evidence>
<organism evidence="9 10">
    <name type="scientific">Babesia microti (strain RI)</name>
    <dbReference type="NCBI Taxonomy" id="1133968"/>
    <lineage>
        <taxon>Eukaryota</taxon>
        <taxon>Sar</taxon>
        <taxon>Alveolata</taxon>
        <taxon>Apicomplexa</taxon>
        <taxon>Aconoidasida</taxon>
        <taxon>Piroplasmida</taxon>
        <taxon>Babesiidae</taxon>
        <taxon>Babesia</taxon>
    </lineage>
</organism>
<feature type="domain" description="Protein kinase" evidence="8">
    <location>
        <begin position="33"/>
        <end position="296"/>
    </location>
</feature>
<dbReference type="GO" id="GO:0004691">
    <property type="term" value="F:cAMP-dependent protein kinase activity"/>
    <property type="evidence" value="ECO:0007669"/>
    <property type="project" value="TreeGrafter"/>
</dbReference>
<evidence type="ECO:0000259" key="8">
    <source>
        <dbReference type="PROSITE" id="PS50011"/>
    </source>
</evidence>
<dbReference type="InterPro" id="IPR008271">
    <property type="entry name" value="Ser/Thr_kinase_AS"/>
</dbReference>
<feature type="binding site" evidence="6">
    <location>
        <position position="63"/>
    </location>
    <ligand>
        <name>ATP</name>
        <dbReference type="ChEBI" id="CHEBI:30616"/>
    </ligand>
</feature>
<dbReference type="SUPFAM" id="SSF56112">
    <property type="entry name" value="Protein kinase-like (PK-like)"/>
    <property type="match status" value="1"/>
</dbReference>
<dbReference type="InterPro" id="IPR000719">
    <property type="entry name" value="Prot_kinase_dom"/>
</dbReference>
<dbReference type="Proteomes" id="UP000002899">
    <property type="component" value="Chromosome IV"/>
</dbReference>
<evidence type="ECO:0000256" key="2">
    <source>
        <dbReference type="ARBA" id="ARBA00022679"/>
    </source>
</evidence>
<accession>A0A1N6LY22</accession>
<reference evidence="9 10" key="2">
    <citation type="journal article" date="2013" name="PLoS ONE">
        <title>Whole genome mapping and re-organization of the nuclear and mitochondrial genomes of Babesia microti isolates.</title>
        <authorList>
            <person name="Cornillot E."/>
            <person name="Dassouli A."/>
            <person name="Garg A."/>
            <person name="Pachikara N."/>
            <person name="Randazzo S."/>
            <person name="Depoix D."/>
            <person name="Carcy B."/>
            <person name="Delbecq S."/>
            <person name="Frutos R."/>
            <person name="Silva J.C."/>
            <person name="Sutton R."/>
            <person name="Krause P.J."/>
            <person name="Mamoun C.B."/>
        </authorList>
    </citation>
    <scope>NUCLEOTIDE SEQUENCE [LARGE SCALE GENOMIC DNA]</scope>
    <source>
        <strain evidence="9 10">RI</strain>
    </source>
</reference>
<name>A0A1N6LY22_BABMR</name>
<dbReference type="PROSITE" id="PS00107">
    <property type="entry name" value="PROTEIN_KINASE_ATP"/>
    <property type="match status" value="1"/>
</dbReference>
<dbReference type="AlphaFoldDB" id="A0A1N6LY22"/>
<dbReference type="OrthoDB" id="347657at2759"/>
<dbReference type="PROSITE" id="PS50011">
    <property type="entry name" value="PROTEIN_KINASE_DOM"/>
    <property type="match status" value="1"/>
</dbReference>
<dbReference type="InterPro" id="IPR011009">
    <property type="entry name" value="Kinase-like_dom_sf"/>
</dbReference>
<evidence type="ECO:0000256" key="3">
    <source>
        <dbReference type="ARBA" id="ARBA00022741"/>
    </source>
</evidence>
<dbReference type="PANTHER" id="PTHR24353:SF37">
    <property type="entry name" value="CAMP-DEPENDENT PROTEIN KINASE CATALYTIC SUBUNIT PRKX"/>
    <property type="match status" value="1"/>
</dbReference>
<evidence type="ECO:0000256" key="6">
    <source>
        <dbReference type="PROSITE-ProRule" id="PRU10141"/>
    </source>
</evidence>
<dbReference type="GO" id="GO:0005524">
    <property type="term" value="F:ATP binding"/>
    <property type="evidence" value="ECO:0007669"/>
    <property type="project" value="UniProtKB-UniRule"/>
</dbReference>
<dbReference type="PROSITE" id="PS00108">
    <property type="entry name" value="PROTEIN_KINASE_ST"/>
    <property type="match status" value="1"/>
</dbReference>
<dbReference type="Gene3D" id="3.30.200.20">
    <property type="entry name" value="Phosphorylase Kinase, domain 1"/>
    <property type="match status" value="1"/>
</dbReference>
<keyword evidence="4 9" id="KW-0418">Kinase</keyword>
<dbReference type="GO" id="GO:0005952">
    <property type="term" value="C:cAMP-dependent protein kinase complex"/>
    <property type="evidence" value="ECO:0007669"/>
    <property type="project" value="TreeGrafter"/>
</dbReference>
<evidence type="ECO:0000256" key="1">
    <source>
        <dbReference type="ARBA" id="ARBA00022527"/>
    </source>
</evidence>
<dbReference type="Pfam" id="PF00069">
    <property type="entry name" value="Pkinase"/>
    <property type="match status" value="1"/>
</dbReference>
<evidence type="ECO:0000256" key="7">
    <source>
        <dbReference type="RuleBase" id="RU000304"/>
    </source>
</evidence>
<keyword evidence="10" id="KW-1185">Reference proteome</keyword>
<gene>
    <name evidence="9" type="ORF">BmR1_04g07966</name>
</gene>
<dbReference type="Gene3D" id="1.10.510.10">
    <property type="entry name" value="Transferase(Phosphotransferase) domain 1"/>
    <property type="match status" value="1"/>
</dbReference>
<dbReference type="InterPro" id="IPR017441">
    <property type="entry name" value="Protein_kinase_ATP_BS"/>
</dbReference>
<keyword evidence="5 6" id="KW-0067">ATP-binding</keyword>
<keyword evidence="3 6" id="KW-0547">Nucleotide-binding</keyword>
<reference evidence="9 10" key="3">
    <citation type="journal article" date="2016" name="Sci. Rep.">
        <title>Genome-wide diversity and gene expression profiling of Babesia microti isolates identify polymorphic genes that mediate host-pathogen interactions.</title>
        <authorList>
            <person name="Silva J.C."/>
            <person name="Cornillot E."/>
            <person name="McCracken C."/>
            <person name="Usmani-Brown S."/>
            <person name="Dwivedi A."/>
            <person name="Ifeonu O.O."/>
            <person name="Crabtree J."/>
            <person name="Gotia H.T."/>
            <person name="Virji A.Z."/>
            <person name="Reynes C."/>
            <person name="Colinge J."/>
            <person name="Kumar V."/>
            <person name="Lawres L."/>
            <person name="Pazzi J.E."/>
            <person name="Pablo J.V."/>
            <person name="Hung C."/>
            <person name="Brancato J."/>
            <person name="Kumari P."/>
            <person name="Orvis J."/>
            <person name="Tretina K."/>
            <person name="Chibucos M."/>
            <person name="Ott S."/>
            <person name="Sadzewicz L."/>
            <person name="Sengamalay N."/>
            <person name="Shetty A.C."/>
            <person name="Su Q."/>
            <person name="Tallon L."/>
            <person name="Fraser C.M."/>
            <person name="Frutos R."/>
            <person name="Molina D.M."/>
            <person name="Krause P.J."/>
            <person name="Ben Mamoun C."/>
        </authorList>
    </citation>
    <scope>NUCLEOTIDE SEQUENCE [LARGE SCALE GENOMIC DNA]</scope>
    <source>
        <strain evidence="9 10">RI</strain>
    </source>
</reference>
<protein>
    <submittedName>
        <fullName evidence="9">Protein kinase domain</fullName>
        <ecNumber evidence="9">2.7.11.1</ecNumber>
    </submittedName>
</protein>
<sequence>MKSGFLNTGNSRTSLLSEISESKPGEKYKLDDFDLERRIGTGNFSNIWFASLKCDPEKYFALKIFDRKQVEKLKVQECLVQERRNMAKLMDPGHPNIIKFEGSFKDDKNLYILYEMADTGELWNFMKLTGIPYEKLAANLILQLVNSLEYIHSKNIVHRDIKCENLVISRDGQLKLIDFGSSVDLDYPIPTVNGTQHCVGTPRFMAPESVQNGNSGKLRDLWSLGCTIYQILTGHPPFFGSTDYFVYNRILSGELKIPNCLSEAARDLIKKLIVLEPQNRLGAINGFSEIKNHKFFECTKSCNFVERSKNHVSAYEDQDFMFDSTFVIDKNWGEFKNVCRRFSETLIKIQDYESQDDFNKSKELELELECIIKETECGFSDCGKLKCRIHGKGELLHFHLSDWKAQREKEMIEANKWLK</sequence>
<dbReference type="PANTHER" id="PTHR24353">
    <property type="entry name" value="CYCLIC NUCLEOTIDE-DEPENDENT PROTEIN KINASE"/>
    <property type="match status" value="1"/>
</dbReference>
<dbReference type="VEuPathDB" id="PiroplasmaDB:BmR1_04g07966"/>
<keyword evidence="1 7" id="KW-0723">Serine/threonine-protein kinase</keyword>
<dbReference type="RefSeq" id="XP_021337841.1">
    <property type="nucleotide sequence ID" value="XM_021482649.1"/>
</dbReference>
<dbReference type="KEGG" id="bmic:BmR1_04g07966"/>
<evidence type="ECO:0000313" key="10">
    <source>
        <dbReference type="Proteomes" id="UP000002899"/>
    </source>
</evidence>
<dbReference type="GeneID" id="33043783"/>
<dbReference type="EMBL" id="LN871599">
    <property type="protein sequence ID" value="SIO73780.1"/>
    <property type="molecule type" value="Genomic_DNA"/>
</dbReference>
<proteinExistence type="inferred from homology"/>
<reference evidence="9 10" key="1">
    <citation type="journal article" date="2012" name="Nucleic Acids Res.">
        <title>Sequencing of the smallest Apicomplexan genome from the human pathogen Babesia microti.</title>
        <authorList>
            <person name="Cornillot E."/>
            <person name="Hadj-Kaddour K."/>
            <person name="Dassouli A."/>
            <person name="Noel B."/>
            <person name="Ranwez V."/>
            <person name="Vacherie B."/>
            <person name="Augagneur Y."/>
            <person name="Bres V."/>
            <person name="Duclos A."/>
            <person name="Randazzo S."/>
            <person name="Carcy B."/>
            <person name="Debierre-Grockiego F."/>
            <person name="Delbecq S."/>
            <person name="Moubri-Menage K."/>
            <person name="Shams-Eldin H."/>
            <person name="Usmani-Brown S."/>
            <person name="Bringaud F."/>
            <person name="Wincker P."/>
            <person name="Vivares C.P."/>
            <person name="Schwarz R.T."/>
            <person name="Schetters T.P."/>
            <person name="Krause P.J."/>
            <person name="Gorenflot A."/>
            <person name="Berry V."/>
            <person name="Barbe V."/>
            <person name="Ben Mamoun C."/>
        </authorList>
    </citation>
    <scope>NUCLEOTIDE SEQUENCE [LARGE SCALE GENOMIC DNA]</scope>
    <source>
        <strain evidence="9 10">RI</strain>
    </source>
</reference>
<dbReference type="EC" id="2.7.11.1" evidence="9"/>